<accession>A0AAI8YVY1</accession>
<name>A0AAI8YVY1_9PEZI</name>
<comment type="caution">
    <text evidence="2">The sequence shown here is derived from an EMBL/GenBank/DDBJ whole genome shotgun (WGS) entry which is preliminary data.</text>
</comment>
<dbReference type="GO" id="GO:0048244">
    <property type="term" value="F:phytanoyl-CoA dioxygenase activity"/>
    <property type="evidence" value="ECO:0007669"/>
    <property type="project" value="InterPro"/>
</dbReference>
<dbReference type="Proteomes" id="UP001296104">
    <property type="component" value="Unassembled WGS sequence"/>
</dbReference>
<protein>
    <submittedName>
        <fullName evidence="2">Phytanoyl- dioxygenase family</fullName>
    </submittedName>
</protein>
<dbReference type="Gene3D" id="2.60.120.620">
    <property type="entry name" value="q2cbj1_9rhob like domain"/>
    <property type="match status" value="1"/>
</dbReference>
<keyword evidence="3" id="KW-1185">Reference proteome</keyword>
<gene>
    <name evidence="2" type="ORF">LECACI_7A002982</name>
</gene>
<keyword evidence="1" id="KW-1133">Transmembrane helix</keyword>
<dbReference type="Pfam" id="PF05721">
    <property type="entry name" value="PhyH"/>
    <property type="match status" value="1"/>
</dbReference>
<dbReference type="GO" id="GO:0001561">
    <property type="term" value="P:fatty acid alpha-oxidation"/>
    <property type="evidence" value="ECO:0007669"/>
    <property type="project" value="InterPro"/>
</dbReference>
<keyword evidence="2" id="KW-0560">Oxidoreductase</keyword>
<evidence type="ECO:0000313" key="3">
    <source>
        <dbReference type="Proteomes" id="UP001296104"/>
    </source>
</evidence>
<keyword evidence="1" id="KW-0812">Transmembrane</keyword>
<dbReference type="AlphaFoldDB" id="A0AAI8YVY1"/>
<dbReference type="InterPro" id="IPR047128">
    <property type="entry name" value="PhyH"/>
</dbReference>
<proteinExistence type="predicted"/>
<feature type="transmembrane region" description="Helical" evidence="1">
    <location>
        <begin position="12"/>
        <end position="31"/>
    </location>
</feature>
<dbReference type="PANTHER" id="PTHR21308">
    <property type="entry name" value="PHYTANOYL-COA ALPHA-HYDROXYLASE"/>
    <property type="match status" value="1"/>
</dbReference>
<reference evidence="2" key="1">
    <citation type="submission" date="2023-11" db="EMBL/GenBank/DDBJ databases">
        <authorList>
            <person name="Alioto T."/>
            <person name="Alioto T."/>
            <person name="Gomez Garrido J."/>
        </authorList>
    </citation>
    <scope>NUCLEOTIDE SEQUENCE</scope>
</reference>
<keyword evidence="1" id="KW-0472">Membrane</keyword>
<dbReference type="InterPro" id="IPR008775">
    <property type="entry name" value="Phytyl_CoA_dOase-like"/>
</dbReference>
<dbReference type="EMBL" id="CAVMBE010000014">
    <property type="protein sequence ID" value="CAK3934222.1"/>
    <property type="molecule type" value="Genomic_DNA"/>
</dbReference>
<dbReference type="PANTHER" id="PTHR21308:SF8">
    <property type="entry name" value="PHYTANOYL-COA DIOXYGENASE FAMILY PROTEIN (AFU_ORTHOLOGUE AFUA_2G09620)"/>
    <property type="match status" value="1"/>
</dbReference>
<keyword evidence="2" id="KW-0223">Dioxygenase</keyword>
<sequence length="424" mass="47415">MTVDSQFRGQAVTVAASIASVAGLLGILNYLQIPSLFQRRAKSRKVGPRCYSLNEQPSLTSFKALVERTTLKETYPLAIDVQNNIPIYDCGKLDLQDSKQVERFQDELYHVLVEGPGVYVLKHFFTDLEPVDAANEAFAAIIKRELEENGEKGDHFAAAGTNNRIWNSFSKLCLQDPESFVKYYSNPLFEIVCESYLGPAYRITSQVNIVKPGGKPQVSHRDYHLGFQTAEDVAKWPKDLHTASQLLTLQGAVAQSDMPLSSGPTRFLPYSQTFEEGYMAYRLPSFNDYFLQNWTSLPLKKGDAVFFSPALFHAAGENLTTDFNRSANLIQVSSAFGKTMETIDSVPLIEATYEILREKGWNEAFVRAVAEGYPFPTNLDRRPPAPGGMAPESEQDVLRKGLVEGWAREEVLGAMRKMRRDALA</sequence>
<evidence type="ECO:0000256" key="1">
    <source>
        <dbReference type="SAM" id="Phobius"/>
    </source>
</evidence>
<evidence type="ECO:0000313" key="2">
    <source>
        <dbReference type="EMBL" id="CAK3934222.1"/>
    </source>
</evidence>
<organism evidence="2 3">
    <name type="scientific">Lecanosticta acicola</name>
    <dbReference type="NCBI Taxonomy" id="111012"/>
    <lineage>
        <taxon>Eukaryota</taxon>
        <taxon>Fungi</taxon>
        <taxon>Dikarya</taxon>
        <taxon>Ascomycota</taxon>
        <taxon>Pezizomycotina</taxon>
        <taxon>Dothideomycetes</taxon>
        <taxon>Dothideomycetidae</taxon>
        <taxon>Mycosphaerellales</taxon>
        <taxon>Mycosphaerellaceae</taxon>
        <taxon>Lecanosticta</taxon>
    </lineage>
</organism>
<dbReference type="SUPFAM" id="SSF51197">
    <property type="entry name" value="Clavaminate synthase-like"/>
    <property type="match status" value="1"/>
</dbReference>